<dbReference type="Proteomes" id="UP000885779">
    <property type="component" value="Unassembled WGS sequence"/>
</dbReference>
<dbReference type="InterPro" id="IPR051783">
    <property type="entry name" value="NAD(P)-dependent_oxidoreduct"/>
</dbReference>
<accession>A0A7V4U2V3</accession>
<evidence type="ECO:0000313" key="2">
    <source>
        <dbReference type="EMBL" id="HGY56653.1"/>
    </source>
</evidence>
<reference evidence="2" key="1">
    <citation type="journal article" date="2020" name="mSystems">
        <title>Genome- and Community-Level Interaction Insights into Carbon Utilization and Element Cycling Functions of Hydrothermarchaeota in Hydrothermal Sediment.</title>
        <authorList>
            <person name="Zhou Z."/>
            <person name="Liu Y."/>
            <person name="Xu W."/>
            <person name="Pan J."/>
            <person name="Luo Z.H."/>
            <person name="Li M."/>
        </authorList>
    </citation>
    <scope>NUCLEOTIDE SEQUENCE [LARGE SCALE GENOMIC DNA]</scope>
    <source>
        <strain evidence="2">HyVt-577</strain>
    </source>
</reference>
<protein>
    <submittedName>
        <fullName evidence="2">NAD-dependent epimerase/dehydratase family protein</fullName>
    </submittedName>
</protein>
<feature type="domain" description="NAD-dependent epimerase/dehydratase" evidence="1">
    <location>
        <begin position="4"/>
        <end position="221"/>
    </location>
</feature>
<sequence length="324" mass="36312">MQKVILTGVSGFIGSHVARHLLSRGYEVISPVRPASLKKEHISRLSQKGLRVVEGSFFEDDVLDKTFRETAGAVVHLAAIRGEQNFSIDDYRRVNVEGTRKLLQKAAQCNVPKFIYCSSVGVYGTIPGDQPADLNTPLKPDNHYHQSKREAELFVQAAHGAGISTCILRPTVTYGTGDNGFIPRLVKLTKAKRFPLSTKPVKIHLLYVEALAALIARLINDGNFTGRAFIVADEKPVFLHEIVNAVYELAYGRSYPVLLRFPKTAFSAGEHLLKWTNRQKLLTSWRLISRDWTYDISATVSEINYEPRDTMSSLLPVIKEYLNE</sequence>
<dbReference type="GO" id="GO:0005737">
    <property type="term" value="C:cytoplasm"/>
    <property type="evidence" value="ECO:0007669"/>
    <property type="project" value="TreeGrafter"/>
</dbReference>
<dbReference type="PANTHER" id="PTHR48079">
    <property type="entry name" value="PROTEIN YEEZ"/>
    <property type="match status" value="1"/>
</dbReference>
<dbReference type="AlphaFoldDB" id="A0A7V4U2V3"/>
<gene>
    <name evidence="2" type="ORF">ENK44_13165</name>
</gene>
<proteinExistence type="predicted"/>
<dbReference type="PANTHER" id="PTHR48079:SF6">
    <property type="entry name" value="NAD(P)-BINDING DOMAIN-CONTAINING PROTEIN-RELATED"/>
    <property type="match status" value="1"/>
</dbReference>
<dbReference type="EMBL" id="DRQG01000120">
    <property type="protein sequence ID" value="HGY56653.1"/>
    <property type="molecule type" value="Genomic_DNA"/>
</dbReference>
<dbReference type="InterPro" id="IPR001509">
    <property type="entry name" value="Epimerase_deHydtase"/>
</dbReference>
<name>A0A7V4U2V3_CALAY</name>
<dbReference type="GO" id="GO:0004029">
    <property type="term" value="F:aldehyde dehydrogenase (NAD+) activity"/>
    <property type="evidence" value="ECO:0007669"/>
    <property type="project" value="TreeGrafter"/>
</dbReference>
<evidence type="ECO:0000259" key="1">
    <source>
        <dbReference type="Pfam" id="PF01370"/>
    </source>
</evidence>
<dbReference type="Pfam" id="PF01370">
    <property type="entry name" value="Epimerase"/>
    <property type="match status" value="1"/>
</dbReference>
<comment type="caution">
    <text evidence="2">The sequence shown here is derived from an EMBL/GenBank/DDBJ whole genome shotgun (WGS) entry which is preliminary data.</text>
</comment>
<dbReference type="Gene3D" id="3.40.50.720">
    <property type="entry name" value="NAD(P)-binding Rossmann-like Domain"/>
    <property type="match status" value="1"/>
</dbReference>
<dbReference type="SUPFAM" id="SSF51735">
    <property type="entry name" value="NAD(P)-binding Rossmann-fold domains"/>
    <property type="match status" value="1"/>
</dbReference>
<organism evidence="2">
    <name type="scientific">Caldithrix abyssi</name>
    <dbReference type="NCBI Taxonomy" id="187145"/>
    <lineage>
        <taxon>Bacteria</taxon>
        <taxon>Pseudomonadati</taxon>
        <taxon>Calditrichota</taxon>
        <taxon>Calditrichia</taxon>
        <taxon>Calditrichales</taxon>
        <taxon>Calditrichaceae</taxon>
        <taxon>Caldithrix</taxon>
    </lineage>
</organism>
<dbReference type="InterPro" id="IPR036291">
    <property type="entry name" value="NAD(P)-bd_dom_sf"/>
</dbReference>